<evidence type="ECO:0000313" key="2">
    <source>
        <dbReference type="EMBL" id="KAF2766680.1"/>
    </source>
</evidence>
<reference evidence="2" key="1">
    <citation type="journal article" date="2020" name="Stud. Mycol.">
        <title>101 Dothideomycetes genomes: a test case for predicting lifestyles and emergence of pathogens.</title>
        <authorList>
            <person name="Haridas S."/>
            <person name="Albert R."/>
            <person name="Binder M."/>
            <person name="Bloem J."/>
            <person name="Labutti K."/>
            <person name="Salamov A."/>
            <person name="Andreopoulos B."/>
            <person name="Baker S."/>
            <person name="Barry K."/>
            <person name="Bills G."/>
            <person name="Bluhm B."/>
            <person name="Cannon C."/>
            <person name="Castanera R."/>
            <person name="Culley D."/>
            <person name="Daum C."/>
            <person name="Ezra D."/>
            <person name="Gonzalez J."/>
            <person name="Henrissat B."/>
            <person name="Kuo A."/>
            <person name="Liang C."/>
            <person name="Lipzen A."/>
            <person name="Lutzoni F."/>
            <person name="Magnuson J."/>
            <person name="Mondo S."/>
            <person name="Nolan M."/>
            <person name="Ohm R."/>
            <person name="Pangilinan J."/>
            <person name="Park H.-J."/>
            <person name="Ramirez L."/>
            <person name="Alfaro M."/>
            <person name="Sun H."/>
            <person name="Tritt A."/>
            <person name="Yoshinaga Y."/>
            <person name="Zwiers L.-H."/>
            <person name="Turgeon B."/>
            <person name="Goodwin S."/>
            <person name="Spatafora J."/>
            <person name="Crous P."/>
            <person name="Grigoriev I."/>
        </authorList>
    </citation>
    <scope>NUCLEOTIDE SEQUENCE</scope>
    <source>
        <strain evidence="2">CBS 116005</strain>
    </source>
</reference>
<evidence type="ECO:0000256" key="1">
    <source>
        <dbReference type="SAM" id="MobiDB-lite"/>
    </source>
</evidence>
<dbReference type="EMBL" id="ML995867">
    <property type="protein sequence ID" value="KAF2766680.1"/>
    <property type="molecule type" value="Genomic_DNA"/>
</dbReference>
<feature type="region of interest" description="Disordered" evidence="1">
    <location>
        <begin position="141"/>
        <end position="169"/>
    </location>
</feature>
<proteinExistence type="predicted"/>
<name>A0A6G1L1W4_9PEZI</name>
<keyword evidence="3" id="KW-1185">Reference proteome</keyword>
<gene>
    <name evidence="2" type="ORF">EJ03DRAFT_338153</name>
</gene>
<dbReference type="AlphaFoldDB" id="A0A6G1L1W4"/>
<dbReference type="Proteomes" id="UP000799436">
    <property type="component" value="Unassembled WGS sequence"/>
</dbReference>
<sequence>MNSPVLYHPILGQYVVLAEDRRGRSFKLLELGKSYFTPQDVNKVAQQWSKVPALSHLSADDIIRHMKEISHSTTPATSEDFHMMKEEVKEVRQSCAVASMSVGELAREVDLLKLVVQQKDEIERLRSECIKLKASNAKMMSQGGSTQVHRCGEGVPDESFVTAQTSSND</sequence>
<evidence type="ECO:0000313" key="3">
    <source>
        <dbReference type="Proteomes" id="UP000799436"/>
    </source>
</evidence>
<organism evidence="2 3">
    <name type="scientific">Teratosphaeria nubilosa</name>
    <dbReference type="NCBI Taxonomy" id="161662"/>
    <lineage>
        <taxon>Eukaryota</taxon>
        <taxon>Fungi</taxon>
        <taxon>Dikarya</taxon>
        <taxon>Ascomycota</taxon>
        <taxon>Pezizomycotina</taxon>
        <taxon>Dothideomycetes</taxon>
        <taxon>Dothideomycetidae</taxon>
        <taxon>Mycosphaerellales</taxon>
        <taxon>Teratosphaeriaceae</taxon>
        <taxon>Teratosphaeria</taxon>
    </lineage>
</organism>
<protein>
    <submittedName>
        <fullName evidence="2">Uncharacterized protein</fullName>
    </submittedName>
</protein>
<accession>A0A6G1L1W4</accession>